<proteinExistence type="predicted"/>
<protein>
    <submittedName>
        <fullName evidence="1">Uncharacterized protein</fullName>
    </submittedName>
</protein>
<keyword evidence="2" id="KW-1185">Reference proteome</keyword>
<evidence type="ECO:0000313" key="1">
    <source>
        <dbReference type="EMBL" id="EMP42379.1"/>
    </source>
</evidence>
<gene>
    <name evidence="1" type="ORF">UY3_00352</name>
</gene>
<organism evidence="1 2">
    <name type="scientific">Chelonia mydas</name>
    <name type="common">Green sea-turtle</name>
    <name type="synonym">Chelonia agassizi</name>
    <dbReference type="NCBI Taxonomy" id="8469"/>
    <lineage>
        <taxon>Eukaryota</taxon>
        <taxon>Metazoa</taxon>
        <taxon>Chordata</taxon>
        <taxon>Craniata</taxon>
        <taxon>Vertebrata</taxon>
        <taxon>Euteleostomi</taxon>
        <taxon>Archelosauria</taxon>
        <taxon>Testudinata</taxon>
        <taxon>Testudines</taxon>
        <taxon>Cryptodira</taxon>
        <taxon>Durocryptodira</taxon>
        <taxon>Americhelydia</taxon>
        <taxon>Chelonioidea</taxon>
        <taxon>Cheloniidae</taxon>
        <taxon>Chelonia</taxon>
    </lineage>
</organism>
<dbReference type="Proteomes" id="UP000031443">
    <property type="component" value="Unassembled WGS sequence"/>
</dbReference>
<reference evidence="2" key="1">
    <citation type="journal article" date="2013" name="Nat. Genet.">
        <title>The draft genomes of soft-shell turtle and green sea turtle yield insights into the development and evolution of the turtle-specific body plan.</title>
        <authorList>
            <person name="Wang Z."/>
            <person name="Pascual-Anaya J."/>
            <person name="Zadissa A."/>
            <person name="Li W."/>
            <person name="Niimura Y."/>
            <person name="Huang Z."/>
            <person name="Li C."/>
            <person name="White S."/>
            <person name="Xiong Z."/>
            <person name="Fang D."/>
            <person name="Wang B."/>
            <person name="Ming Y."/>
            <person name="Chen Y."/>
            <person name="Zheng Y."/>
            <person name="Kuraku S."/>
            <person name="Pignatelli M."/>
            <person name="Herrero J."/>
            <person name="Beal K."/>
            <person name="Nozawa M."/>
            <person name="Li Q."/>
            <person name="Wang J."/>
            <person name="Zhang H."/>
            <person name="Yu L."/>
            <person name="Shigenobu S."/>
            <person name="Wang J."/>
            <person name="Liu J."/>
            <person name="Flicek P."/>
            <person name="Searle S."/>
            <person name="Wang J."/>
            <person name="Kuratani S."/>
            <person name="Yin Y."/>
            <person name="Aken B."/>
            <person name="Zhang G."/>
            <person name="Irie N."/>
        </authorList>
    </citation>
    <scope>NUCLEOTIDE SEQUENCE [LARGE SCALE GENOMIC DNA]</scope>
</reference>
<evidence type="ECO:0000313" key="2">
    <source>
        <dbReference type="Proteomes" id="UP000031443"/>
    </source>
</evidence>
<accession>M7BYU7</accession>
<dbReference type="AlphaFoldDB" id="M7BYU7"/>
<dbReference type="EMBL" id="KB474412">
    <property type="protein sequence ID" value="EMP42379.1"/>
    <property type="molecule type" value="Genomic_DNA"/>
</dbReference>
<sequence>MAPKERADPWMPGVVPPESTIHELEKERDMGKVQALTASAQASSLSVAAVQVAAAEEEWEQVEVENAALSQAVTCLKDLVLEGSAQENRVREAYSAQVSAVG</sequence>
<name>M7BYU7_CHEMY</name>